<reference evidence="2 3" key="1">
    <citation type="submission" date="2024-02" db="EMBL/GenBank/DDBJ databases">
        <authorList>
            <person name="Vignale AGUSTIN F."/>
            <person name="Sosa J E."/>
            <person name="Modenutti C."/>
        </authorList>
    </citation>
    <scope>NUCLEOTIDE SEQUENCE [LARGE SCALE GENOMIC DNA]</scope>
</reference>
<evidence type="ECO:0000313" key="3">
    <source>
        <dbReference type="Proteomes" id="UP001642360"/>
    </source>
</evidence>
<evidence type="ECO:0000313" key="2">
    <source>
        <dbReference type="EMBL" id="CAK9183082.1"/>
    </source>
</evidence>
<comment type="caution">
    <text evidence="2">The sequence shown here is derived from an EMBL/GenBank/DDBJ whole genome shotgun (WGS) entry which is preliminary data.</text>
</comment>
<dbReference type="InterPro" id="IPR008480">
    <property type="entry name" value="DUF761_pln"/>
</dbReference>
<sequence>MHKISGVASRALNLLRLALLWSRKGGVFKRRLIVDLTKYLKNLLHGTERGALHYGEREFSFDDTPVFHVKMHRPVASRFKLPRIPCINPQVDFAHDFEFDDDNETKDYCCYEARNSFLKGADDDDDECEGCQEMIPFDEEGIDLKAEKFIAKFYNQMKLQRQRSYIQYNEMLNRGSG</sequence>
<keyword evidence="3" id="KW-1185">Reference proteome</keyword>
<dbReference type="Pfam" id="PF05553">
    <property type="entry name" value="DUF761"/>
    <property type="match status" value="1"/>
</dbReference>
<dbReference type="EMBL" id="CAUOFW020008503">
    <property type="protein sequence ID" value="CAK9183082.1"/>
    <property type="molecule type" value="Genomic_DNA"/>
</dbReference>
<accession>A0ABC8UQH7</accession>
<dbReference type="EMBL" id="CAUOFW020007412">
    <property type="protein sequence ID" value="CAK9179128.1"/>
    <property type="molecule type" value="Genomic_DNA"/>
</dbReference>
<evidence type="ECO:0000313" key="1">
    <source>
        <dbReference type="EMBL" id="CAK9179128.1"/>
    </source>
</evidence>
<protein>
    <submittedName>
        <fullName evidence="2">Uncharacterized protein</fullName>
    </submittedName>
</protein>
<dbReference type="Proteomes" id="UP001642360">
    <property type="component" value="Unassembled WGS sequence"/>
</dbReference>
<dbReference type="PANTHER" id="PTHR33265">
    <property type="entry name" value="AVR9/CF-9 RAPIDLY ELICITED PROTEIN-RELATED"/>
    <property type="match status" value="1"/>
</dbReference>
<dbReference type="PANTHER" id="PTHR33265:SF5">
    <property type="entry name" value="COTTON FIBER PROTEIN"/>
    <property type="match status" value="1"/>
</dbReference>
<proteinExistence type="predicted"/>
<gene>
    <name evidence="1" type="ORF">ILEXP_LOCUS49071</name>
    <name evidence="2" type="ORF">ILEXP_LOCUS53320</name>
</gene>
<name>A0ABC8UQH7_9AQUA</name>
<dbReference type="AlphaFoldDB" id="A0ABC8UQH7"/>
<organism evidence="2 3">
    <name type="scientific">Ilex paraguariensis</name>
    <name type="common">yerba mate</name>
    <dbReference type="NCBI Taxonomy" id="185542"/>
    <lineage>
        <taxon>Eukaryota</taxon>
        <taxon>Viridiplantae</taxon>
        <taxon>Streptophyta</taxon>
        <taxon>Embryophyta</taxon>
        <taxon>Tracheophyta</taxon>
        <taxon>Spermatophyta</taxon>
        <taxon>Magnoliopsida</taxon>
        <taxon>eudicotyledons</taxon>
        <taxon>Gunneridae</taxon>
        <taxon>Pentapetalae</taxon>
        <taxon>asterids</taxon>
        <taxon>campanulids</taxon>
        <taxon>Aquifoliales</taxon>
        <taxon>Aquifoliaceae</taxon>
        <taxon>Ilex</taxon>
    </lineage>
</organism>